<name>A0AAU8ELA4_9MICC</name>
<evidence type="ECO:0000313" key="4">
    <source>
        <dbReference type="EMBL" id="XCH09742.1"/>
    </source>
</evidence>
<feature type="chain" id="PRO_5043784211" evidence="3">
    <location>
        <begin position="31"/>
        <end position="904"/>
    </location>
</feature>
<dbReference type="AlphaFoldDB" id="A0AAU8ELA4"/>
<reference evidence="4" key="1">
    <citation type="submission" date="2024-06" db="EMBL/GenBank/DDBJ databases">
        <title>Biodegradation of dimethachlon by Arthrobacter sp. K5: mechanistic insights and ecological implications.</title>
        <authorList>
            <person name="Hu S."/>
            <person name="Lu P."/>
        </authorList>
    </citation>
    <scope>NUCLEOTIDE SEQUENCE</scope>
    <source>
        <strain evidence="4">K5</strain>
    </source>
</reference>
<evidence type="ECO:0000256" key="3">
    <source>
        <dbReference type="SAM" id="SignalP"/>
    </source>
</evidence>
<dbReference type="EMBL" id="CP159279">
    <property type="protein sequence ID" value="XCH09742.1"/>
    <property type="molecule type" value="Genomic_DNA"/>
</dbReference>
<dbReference type="SUPFAM" id="SSF69318">
    <property type="entry name" value="Integrin alpha N-terminal domain"/>
    <property type="match status" value="3"/>
</dbReference>
<protein>
    <submittedName>
        <fullName evidence="4">FG-GAP-like repeat-containing protein</fullName>
    </submittedName>
</protein>
<proteinExistence type="predicted"/>
<keyword evidence="1 3" id="KW-0732">Signal</keyword>
<dbReference type="InterPro" id="IPR028994">
    <property type="entry name" value="Integrin_alpha_N"/>
</dbReference>
<dbReference type="PANTHER" id="PTHR44103:SF1">
    <property type="entry name" value="PROPROTEIN CONVERTASE P"/>
    <property type="match status" value="1"/>
</dbReference>
<dbReference type="InterPro" id="IPR013517">
    <property type="entry name" value="FG-GAP"/>
</dbReference>
<evidence type="ECO:0000256" key="2">
    <source>
        <dbReference type="SAM" id="MobiDB-lite"/>
    </source>
</evidence>
<feature type="signal peptide" evidence="3">
    <location>
        <begin position="1"/>
        <end position="30"/>
    </location>
</feature>
<organism evidence="4">
    <name type="scientific">Arthrobacter sp. K5</name>
    <dbReference type="NCBI Taxonomy" id="2839623"/>
    <lineage>
        <taxon>Bacteria</taxon>
        <taxon>Bacillati</taxon>
        <taxon>Actinomycetota</taxon>
        <taxon>Actinomycetes</taxon>
        <taxon>Micrococcales</taxon>
        <taxon>Micrococcaceae</taxon>
        <taxon>Arthrobacter</taxon>
    </lineage>
</organism>
<evidence type="ECO:0000256" key="1">
    <source>
        <dbReference type="ARBA" id="ARBA00022729"/>
    </source>
</evidence>
<dbReference type="SUPFAM" id="SSF55486">
    <property type="entry name" value="Metalloproteases ('zincins'), catalytic domain"/>
    <property type="match status" value="1"/>
</dbReference>
<accession>A0AAU8ELA4</accession>
<dbReference type="Gene3D" id="2.20.25.650">
    <property type="entry name" value="Tachylectin-2-like"/>
    <property type="match status" value="1"/>
</dbReference>
<gene>
    <name evidence="4" type="ORF">ABRP34_12865</name>
</gene>
<dbReference type="RefSeq" id="WP_353710473.1">
    <property type="nucleotide sequence ID" value="NZ_CP159279.1"/>
</dbReference>
<feature type="region of interest" description="Disordered" evidence="2">
    <location>
        <begin position="33"/>
        <end position="65"/>
    </location>
</feature>
<dbReference type="Gene3D" id="2.115.10.10">
    <property type="entry name" value="Tachylectin 2"/>
    <property type="match status" value="1"/>
</dbReference>
<sequence>MRSFSRSIASATGLLVLAAGLVSLPATAMAATGPAGNGTSLPVESGSEQVHHGYESAPGVPADGPPAGLALQTEAGGTAAAALTIKVVVATLVDNKATVPMAQAEAAVAASSNYWKAMSGGRISMTVTERAALASKTARSTDSYYDMINKITTELKWTYGTNKALVVFVPSATLSGGALGAGYSSTGNSGRVLMPQISGFTNSVIAHEFGHVLGSMHADALQCSSGASDVGTTSTGQFTDSSCYIREYGDSTDLMGLSSYNMPVISSPFWDAKGLGSATDIRDLGVASGVKSYTLRPWGDTKLAYRAVKFTDPVSREVYYLELRQPAGYDAYLASGAAGNRGVKVVQRGGATPWSSLALMPSTVPFSGYYATNHTWQAGRTFITHAGTRVTVNTVTATSATVTIDADLALRTKIQFSAGDFNGDGRPDMVSREADGSLLLFAGMGGNKLGTAVKIGTGWNIFNMVLGNGDFNGDGKTDLIARTSNGALWLYPGSGTGGFLARKQIGSGWEGFKRIIAPGDFNGDKRADLLAMRADGTLWLYPGNGTGGFLAAKQVGSGWQGFTAVTAAGGLATGPGLLARSSTGTVYLYPGSGTGGFLARRTLATGWASTELIAGQDFTSDGHTDILSASTSGAITAYAGNGVGGFATKLKIGTGWAGFSQVWEAGDYDGDGKPDILARTAQGVLRLYSGNGSGGFRTSRQLGTGWQAFDQVVSAGNFNGAGGPDLLARKPDGSLWLYPTNGTGLFQTAKKIGTGWHAFARIIAPGDFSGDGRTDIIAQEPDGKLWLYPGNGAGAFLARKQIGSGWAGFSQVVAGNDFNGDGKADLMARASDGTLWLYPGSGASGFLARTQLGTGWNAFTTLASVGRFAGTGNPNVVSVSADGSLWLHTGTGKGIFQNVVLNPR</sequence>
<dbReference type="Gene3D" id="2.40.128.340">
    <property type="match status" value="2"/>
</dbReference>
<dbReference type="Pfam" id="PF13517">
    <property type="entry name" value="FG-GAP_3"/>
    <property type="match status" value="3"/>
</dbReference>
<dbReference type="PANTHER" id="PTHR44103">
    <property type="entry name" value="PROPROTEIN CONVERTASE P"/>
    <property type="match status" value="1"/>
</dbReference>